<organism evidence="2 3">
    <name type="scientific">Oldenlandia corymbosa var. corymbosa</name>
    <dbReference type="NCBI Taxonomy" id="529605"/>
    <lineage>
        <taxon>Eukaryota</taxon>
        <taxon>Viridiplantae</taxon>
        <taxon>Streptophyta</taxon>
        <taxon>Embryophyta</taxon>
        <taxon>Tracheophyta</taxon>
        <taxon>Spermatophyta</taxon>
        <taxon>Magnoliopsida</taxon>
        <taxon>eudicotyledons</taxon>
        <taxon>Gunneridae</taxon>
        <taxon>Pentapetalae</taxon>
        <taxon>asterids</taxon>
        <taxon>lamiids</taxon>
        <taxon>Gentianales</taxon>
        <taxon>Rubiaceae</taxon>
        <taxon>Rubioideae</taxon>
        <taxon>Spermacoceae</taxon>
        <taxon>Hedyotis-Oldenlandia complex</taxon>
        <taxon>Oldenlandia</taxon>
    </lineage>
</organism>
<dbReference type="GO" id="GO:0009507">
    <property type="term" value="C:chloroplast"/>
    <property type="evidence" value="ECO:0007669"/>
    <property type="project" value="TreeGrafter"/>
</dbReference>
<accession>A0AAV1C4B0</accession>
<dbReference type="InterPro" id="IPR037119">
    <property type="entry name" value="Haem_oxidase_HugZ-like_sf"/>
</dbReference>
<dbReference type="Gene3D" id="3.20.180.10">
    <property type="entry name" value="PNP-oxidase-like"/>
    <property type="match status" value="1"/>
</dbReference>
<dbReference type="PANTHER" id="PTHR13343:SF22">
    <property type="entry name" value="GLUTAMYL-TRNA REDUCTASE-BINDING PROTEIN, CHLOROPLASTIC"/>
    <property type="match status" value="1"/>
</dbReference>
<proteinExistence type="predicted"/>
<dbReference type="InterPro" id="IPR012349">
    <property type="entry name" value="Split_barrel_FMN-bd"/>
</dbReference>
<evidence type="ECO:0000259" key="1">
    <source>
        <dbReference type="Pfam" id="PF10615"/>
    </source>
</evidence>
<feature type="domain" description="DUF2470" evidence="1">
    <location>
        <begin position="227"/>
        <end position="299"/>
    </location>
</feature>
<dbReference type="Pfam" id="PF10615">
    <property type="entry name" value="DUF2470"/>
    <property type="match status" value="1"/>
</dbReference>
<evidence type="ECO:0000313" key="2">
    <source>
        <dbReference type="EMBL" id="CAI9090003.1"/>
    </source>
</evidence>
<reference evidence="2" key="1">
    <citation type="submission" date="2023-03" db="EMBL/GenBank/DDBJ databases">
        <authorList>
            <person name="Julca I."/>
        </authorList>
    </citation>
    <scope>NUCLEOTIDE SEQUENCE</scope>
</reference>
<keyword evidence="3" id="KW-1185">Reference proteome</keyword>
<dbReference type="AlphaFoldDB" id="A0AAV1C4B0"/>
<sequence length="332" mass="37559">MHLLQFQFPSTTLFSKPSLSLVRRPPPILFTTTQLKQFPIPRFSIQSFKCSASSAVSERTTQLELAQNHDCNKPSPAEVSRTTMELSSMGTLSTVNPDGWPLGIGVRFAVDSQGTPIICLHQSSNTVSFLNNDVPASLHVQLEQCGLRTPQCTILGKLTKIEDKMTSKKHCSLWKRKFGEEANEDLIYAVSVERVLHMEDFGEDGVWVMSMDYEMASPDPLRDFAESFVEEINANNGEDVYRFCNIYADLDFQVLDAKVVWVDRLGFDIRVRTSQDDAFEVRIPFPGEVSDEKGAKSSFNCMSQLAWEVEKNFHVPDFEKVKQVKKIVSRSR</sequence>
<protein>
    <submittedName>
        <fullName evidence="2">OLC1v1024677C1</fullName>
    </submittedName>
</protein>
<dbReference type="PANTHER" id="PTHR13343">
    <property type="entry name" value="CREG1 PROTEIN"/>
    <property type="match status" value="1"/>
</dbReference>
<dbReference type="InterPro" id="IPR019595">
    <property type="entry name" value="DUF2470"/>
</dbReference>
<dbReference type="Gene3D" id="2.30.110.10">
    <property type="entry name" value="Electron Transport, Fmn-binding Protein, Chain A"/>
    <property type="match status" value="1"/>
</dbReference>
<name>A0AAV1C4B0_OLDCO</name>
<evidence type="ECO:0000313" key="3">
    <source>
        <dbReference type="Proteomes" id="UP001161247"/>
    </source>
</evidence>
<dbReference type="EMBL" id="OX459118">
    <property type="protein sequence ID" value="CAI9090003.1"/>
    <property type="molecule type" value="Genomic_DNA"/>
</dbReference>
<gene>
    <name evidence="2" type="ORF">OLC1_LOCUS2251</name>
</gene>
<dbReference type="Proteomes" id="UP001161247">
    <property type="component" value="Chromosome 1"/>
</dbReference>
<dbReference type="SUPFAM" id="SSF50475">
    <property type="entry name" value="FMN-binding split barrel"/>
    <property type="match status" value="1"/>
</dbReference>